<name>A0ABU1U0S8_9BACL</name>
<accession>A0ABU1U0S8</accession>
<reference evidence="1 2" key="1">
    <citation type="submission" date="2023-07" db="EMBL/GenBank/DDBJ databases">
        <title>Sorghum-associated microbial communities from plants grown in Nebraska, USA.</title>
        <authorList>
            <person name="Schachtman D."/>
        </authorList>
    </citation>
    <scope>NUCLEOTIDE SEQUENCE [LARGE SCALE GENOMIC DNA]</scope>
    <source>
        <strain evidence="1 2">BE211</strain>
    </source>
</reference>
<proteinExistence type="predicted"/>
<dbReference type="InterPro" id="IPR015001">
    <property type="entry name" value="DUF1850"/>
</dbReference>
<evidence type="ECO:0000313" key="2">
    <source>
        <dbReference type="Proteomes" id="UP001258181"/>
    </source>
</evidence>
<organism evidence="1 2">
    <name type="scientific">Fictibacillus barbaricus</name>
    <dbReference type="NCBI Taxonomy" id="182136"/>
    <lineage>
        <taxon>Bacteria</taxon>
        <taxon>Bacillati</taxon>
        <taxon>Bacillota</taxon>
        <taxon>Bacilli</taxon>
        <taxon>Bacillales</taxon>
        <taxon>Fictibacillaceae</taxon>
        <taxon>Fictibacillus</taxon>
    </lineage>
</organism>
<dbReference type="EMBL" id="JAVDWA010000003">
    <property type="protein sequence ID" value="MDR7073088.1"/>
    <property type="molecule type" value="Genomic_DNA"/>
</dbReference>
<protein>
    <recommendedName>
        <fullName evidence="3">DUF1850 domain-containing protein</fullName>
    </recommendedName>
</protein>
<dbReference type="Proteomes" id="UP001258181">
    <property type="component" value="Unassembled WGS sequence"/>
</dbReference>
<dbReference type="RefSeq" id="WP_310258560.1">
    <property type="nucleotide sequence ID" value="NZ_JAVDWA010000003.1"/>
</dbReference>
<gene>
    <name evidence="1" type="ORF">J2X07_002074</name>
</gene>
<evidence type="ECO:0000313" key="1">
    <source>
        <dbReference type="EMBL" id="MDR7073088.1"/>
    </source>
</evidence>
<sequence>MKRLIFILLLIVSITAALTYPFLTAVVVEDGNSGEILAFFKNNPNQNFSVKYIHSIHKTPVLETYHTNKKGEIIQTEMQFEEFGIGMPSGASGNEKFVEKDGKYILTHMNRHFSELNVRVGQVISNHTFIIKGKKYPFSHFSKPGSWVRIKTDHLNVWEWLMGGKVLGKR</sequence>
<dbReference type="Pfam" id="PF08905">
    <property type="entry name" value="DUF1850"/>
    <property type="match status" value="1"/>
</dbReference>
<keyword evidence="2" id="KW-1185">Reference proteome</keyword>
<comment type="caution">
    <text evidence="1">The sequence shown here is derived from an EMBL/GenBank/DDBJ whole genome shotgun (WGS) entry which is preliminary data.</text>
</comment>
<evidence type="ECO:0008006" key="3">
    <source>
        <dbReference type="Google" id="ProtNLM"/>
    </source>
</evidence>